<keyword evidence="2" id="KW-0812">Transmembrane</keyword>
<dbReference type="PROSITE" id="PS51257">
    <property type="entry name" value="PROKAR_LIPOPROTEIN"/>
    <property type="match status" value="1"/>
</dbReference>
<keyword evidence="4" id="KW-0472">Membrane</keyword>
<dbReference type="Pfam" id="PF04228">
    <property type="entry name" value="Zn_peptidase"/>
    <property type="match status" value="1"/>
</dbReference>
<keyword evidence="3" id="KW-1133">Transmembrane helix</keyword>
<keyword evidence="7" id="KW-1185">Reference proteome</keyword>
<organism evidence="6 7">
    <name type="scientific">Rhodococcus gannanensis</name>
    <dbReference type="NCBI Taxonomy" id="1960308"/>
    <lineage>
        <taxon>Bacteria</taxon>
        <taxon>Bacillati</taxon>
        <taxon>Actinomycetota</taxon>
        <taxon>Actinomycetes</taxon>
        <taxon>Mycobacteriales</taxon>
        <taxon>Nocardiaceae</taxon>
        <taxon>Rhodococcus</taxon>
    </lineage>
</organism>
<dbReference type="Proteomes" id="UP001597286">
    <property type="component" value="Unassembled WGS sequence"/>
</dbReference>
<gene>
    <name evidence="6" type="ORF">ACFSJG_07750</name>
</gene>
<accession>A0ABW4P0X1</accession>
<comment type="subcellular location">
    <subcellularLocation>
        <location evidence="1">Membrane</location>
        <topology evidence="1">Single-pass membrane protein</topology>
    </subcellularLocation>
</comment>
<name>A0ABW4P0X1_9NOCA</name>
<reference evidence="7" key="1">
    <citation type="journal article" date="2019" name="Int. J. Syst. Evol. Microbiol.">
        <title>The Global Catalogue of Microorganisms (GCM) 10K type strain sequencing project: providing services to taxonomists for standard genome sequencing and annotation.</title>
        <authorList>
            <consortium name="The Broad Institute Genomics Platform"/>
            <consortium name="The Broad Institute Genome Sequencing Center for Infectious Disease"/>
            <person name="Wu L."/>
            <person name="Ma J."/>
        </authorList>
    </citation>
    <scope>NUCLEOTIDE SEQUENCE [LARGE SCALE GENOMIC DNA]</scope>
    <source>
        <strain evidence="7">DT72</strain>
    </source>
</reference>
<proteinExistence type="predicted"/>
<dbReference type="InterPro" id="IPR007343">
    <property type="entry name" value="Uncharacterised_pept_Zn_put"/>
</dbReference>
<feature type="chain" id="PRO_5046126136" evidence="5">
    <location>
        <begin position="23"/>
        <end position="274"/>
    </location>
</feature>
<dbReference type="EMBL" id="JBHUFB010000009">
    <property type="protein sequence ID" value="MFD1812102.1"/>
    <property type="molecule type" value="Genomic_DNA"/>
</dbReference>
<comment type="caution">
    <text evidence="6">The sequence shown here is derived from an EMBL/GenBank/DDBJ whole genome shotgun (WGS) entry which is preliminary data.</text>
</comment>
<evidence type="ECO:0000256" key="5">
    <source>
        <dbReference type="SAM" id="SignalP"/>
    </source>
</evidence>
<evidence type="ECO:0000313" key="7">
    <source>
        <dbReference type="Proteomes" id="UP001597286"/>
    </source>
</evidence>
<evidence type="ECO:0000256" key="4">
    <source>
        <dbReference type="ARBA" id="ARBA00023136"/>
    </source>
</evidence>
<evidence type="ECO:0000313" key="6">
    <source>
        <dbReference type="EMBL" id="MFD1812102.1"/>
    </source>
</evidence>
<feature type="signal peptide" evidence="5">
    <location>
        <begin position="1"/>
        <end position="22"/>
    </location>
</feature>
<dbReference type="RefSeq" id="WP_378484622.1">
    <property type="nucleotide sequence ID" value="NZ_JBHUFB010000009.1"/>
</dbReference>
<dbReference type="PANTHER" id="PTHR30168:SF0">
    <property type="entry name" value="INNER MEMBRANE PROTEIN"/>
    <property type="match status" value="1"/>
</dbReference>
<dbReference type="PANTHER" id="PTHR30168">
    <property type="entry name" value="PUTATIVE MEMBRANE PROTEIN YPFJ"/>
    <property type="match status" value="1"/>
</dbReference>
<evidence type="ECO:0000256" key="2">
    <source>
        <dbReference type="ARBA" id="ARBA00022692"/>
    </source>
</evidence>
<sequence>MTVRFRALAATLLVAAAVTACSGERTGFGGAAAPAAEQVPTTATTPAAVAATATNPLMADVSLPRAGCALPQWSRFEEGVREWFATALECLDRSWEPVLRKLKLPWATPKFEISVEVTSSDCDVPHENSFHCAGSIHIVPKSYLSTRTGPDGQPAVAFAMLAHEYAHHVQWLSGTSTAAQRERKDAGRDTPAGLEVSRRLELQAQCLSGMYLAATVDPTTLALAAEDNRNRGDYAGRDRDHGTPENSGAWFVRGAERNLLSACNTWMAAPDAVA</sequence>
<evidence type="ECO:0000256" key="1">
    <source>
        <dbReference type="ARBA" id="ARBA00004167"/>
    </source>
</evidence>
<protein>
    <submittedName>
        <fullName evidence="6">Neutral zinc metallopeptidase</fullName>
    </submittedName>
</protein>
<evidence type="ECO:0000256" key="3">
    <source>
        <dbReference type="ARBA" id="ARBA00022989"/>
    </source>
</evidence>
<keyword evidence="5" id="KW-0732">Signal</keyword>